<gene>
    <name evidence="8" type="ORF">DESME_04995</name>
</gene>
<feature type="transmembrane region" description="Helical" evidence="5">
    <location>
        <begin position="275"/>
        <end position="294"/>
    </location>
</feature>
<dbReference type="SUPFAM" id="SSF53448">
    <property type="entry name" value="Nucleotide-diphospho-sugar transferases"/>
    <property type="match status" value="1"/>
</dbReference>
<dbReference type="AlphaFoldDB" id="W0E6U2"/>
<feature type="domain" description="Glycosyltransferase 2-like" evidence="6">
    <location>
        <begin position="19"/>
        <end position="150"/>
    </location>
</feature>
<dbReference type="Gene3D" id="3.90.550.10">
    <property type="entry name" value="Spore Coat Polysaccharide Biosynthesis Protein SpsA, Chain A"/>
    <property type="match status" value="1"/>
</dbReference>
<dbReference type="Pfam" id="PF00535">
    <property type="entry name" value="Glycos_transf_2"/>
    <property type="match status" value="1"/>
</dbReference>
<keyword evidence="4 5" id="KW-0472">Membrane</keyword>
<keyword evidence="2 5" id="KW-0812">Transmembrane</keyword>
<protein>
    <submittedName>
        <fullName evidence="8">Glycosyl transferase family 2</fullName>
    </submittedName>
</protein>
<evidence type="ECO:0000256" key="4">
    <source>
        <dbReference type="ARBA" id="ARBA00023136"/>
    </source>
</evidence>
<dbReference type="Pfam" id="PF04138">
    <property type="entry name" value="GtrA_DPMS_TM"/>
    <property type="match status" value="1"/>
</dbReference>
<dbReference type="Proteomes" id="UP000010847">
    <property type="component" value="Chromosome"/>
</dbReference>
<dbReference type="CDD" id="cd04179">
    <property type="entry name" value="DPM_DPG-synthase_like"/>
    <property type="match status" value="1"/>
</dbReference>
<proteinExistence type="predicted"/>
<feature type="transmembrane region" description="Helical" evidence="5">
    <location>
        <begin position="314"/>
        <end position="336"/>
    </location>
</feature>
<dbReference type="GO" id="GO:0016020">
    <property type="term" value="C:membrane"/>
    <property type="evidence" value="ECO:0007669"/>
    <property type="project" value="UniProtKB-SubCell"/>
</dbReference>
<dbReference type="STRING" id="871968.DESME_04995"/>
<dbReference type="GO" id="GO:0000271">
    <property type="term" value="P:polysaccharide biosynthetic process"/>
    <property type="evidence" value="ECO:0007669"/>
    <property type="project" value="InterPro"/>
</dbReference>
<dbReference type="PANTHER" id="PTHR10859:SF114">
    <property type="entry name" value="DOLICHOL-PHOSPHATE MANNOSYLTRANSFERASE"/>
    <property type="match status" value="1"/>
</dbReference>
<dbReference type="HOGENOM" id="CLU_033536_2_0_9"/>
<name>W0E6U2_9FIRM</name>
<dbReference type="eggNOG" id="COG0463">
    <property type="taxonomic scope" value="Bacteria"/>
</dbReference>
<feature type="transmembrane region" description="Helical" evidence="5">
    <location>
        <begin position="342"/>
        <end position="360"/>
    </location>
</feature>
<dbReference type="OrthoDB" id="9810303at2"/>
<feature type="domain" description="GtrA/DPMS transmembrane" evidence="7">
    <location>
        <begin position="251"/>
        <end position="364"/>
    </location>
</feature>
<dbReference type="KEGG" id="dmt:DESME_04995"/>
<comment type="subcellular location">
    <subcellularLocation>
        <location evidence="1">Membrane</location>
        <topology evidence="1">Multi-pass membrane protein</topology>
    </subcellularLocation>
</comment>
<keyword evidence="3 5" id="KW-1133">Transmembrane helix</keyword>
<reference evidence="8 9" key="1">
    <citation type="submission" date="2013-12" db="EMBL/GenBank/DDBJ databases">
        <authorList>
            <consortium name="DOE Joint Genome Institute"/>
            <person name="Smidt H."/>
            <person name="Huntemann M."/>
            <person name="Han J."/>
            <person name="Chen A."/>
            <person name="Kyrpides N."/>
            <person name="Mavromatis K."/>
            <person name="Markowitz V."/>
            <person name="Palaniappan K."/>
            <person name="Ivanova N."/>
            <person name="Schaumberg A."/>
            <person name="Pati A."/>
            <person name="Liolios K."/>
            <person name="Nordberg H.P."/>
            <person name="Cantor M.N."/>
            <person name="Hua S.X."/>
            <person name="Woyke T."/>
        </authorList>
    </citation>
    <scope>NUCLEOTIDE SEQUENCE [LARGE SCALE GENOMIC DNA]</scope>
    <source>
        <strain evidence="9">DSM 15288</strain>
    </source>
</reference>
<dbReference type="EMBL" id="CP007032">
    <property type="protein sequence ID" value="AHF06487.1"/>
    <property type="molecule type" value="Genomic_DNA"/>
</dbReference>
<keyword evidence="8" id="KW-0808">Transferase</keyword>
<dbReference type="GO" id="GO:0006487">
    <property type="term" value="P:protein N-linked glycosylation"/>
    <property type="evidence" value="ECO:0007669"/>
    <property type="project" value="TreeGrafter"/>
</dbReference>
<evidence type="ECO:0000256" key="5">
    <source>
        <dbReference type="SAM" id="Phobius"/>
    </source>
</evidence>
<dbReference type="GO" id="GO:0016740">
    <property type="term" value="F:transferase activity"/>
    <property type="evidence" value="ECO:0007669"/>
    <property type="project" value="UniProtKB-KW"/>
</dbReference>
<keyword evidence="9" id="KW-1185">Reference proteome</keyword>
<evidence type="ECO:0000259" key="6">
    <source>
        <dbReference type="Pfam" id="PF00535"/>
    </source>
</evidence>
<evidence type="ECO:0000313" key="9">
    <source>
        <dbReference type="Proteomes" id="UP000010847"/>
    </source>
</evidence>
<dbReference type="PANTHER" id="PTHR10859">
    <property type="entry name" value="GLYCOSYL TRANSFERASE"/>
    <property type="match status" value="1"/>
</dbReference>
<feature type="transmembrane region" description="Helical" evidence="5">
    <location>
        <begin position="245"/>
        <end position="269"/>
    </location>
</feature>
<organism evidence="8 9">
    <name type="scientific">Desulfitobacterium metallireducens DSM 15288</name>
    <dbReference type="NCBI Taxonomy" id="871968"/>
    <lineage>
        <taxon>Bacteria</taxon>
        <taxon>Bacillati</taxon>
        <taxon>Bacillota</taxon>
        <taxon>Clostridia</taxon>
        <taxon>Eubacteriales</taxon>
        <taxon>Desulfitobacteriaceae</taxon>
        <taxon>Desulfitobacterium</taxon>
    </lineage>
</organism>
<dbReference type="InterPro" id="IPR001173">
    <property type="entry name" value="Glyco_trans_2-like"/>
</dbReference>
<evidence type="ECO:0000256" key="2">
    <source>
        <dbReference type="ARBA" id="ARBA00022692"/>
    </source>
</evidence>
<evidence type="ECO:0000256" key="1">
    <source>
        <dbReference type="ARBA" id="ARBA00004141"/>
    </source>
</evidence>
<dbReference type="InterPro" id="IPR029044">
    <property type="entry name" value="Nucleotide-diphossugar_trans"/>
</dbReference>
<accession>W0E6U2</accession>
<sequence length="378" mass="42732">MMQFLNMKSQKTIRVNSAVIIPALNPILALTDFVRALLERGVPKVIVVNDGSDSSYNPIFHEIEQMEHCTVLVHEVNRGKGKALKTAFTYIIEHYSYLDGVVTADADGQHTVEDVCKIAERLSLKENSLVLGVRNFKESNVPLRSYMGNLMTGFLFQSLYGYNLQDTQTGLRGIPIRELIWMVETSGERYDYEINVLIKARHHKVSFSTVPIQTVYFDNNSGSHFSTVRDAIPIFLRLSSGLIQYSGATIVTGFIDIAGFFVLNSIILANLSAPVRILLSTGIARFMSSILNFFMNRRIIFADKGKLVSSAVRYYIWAIILMIISSSLVYTISLFWGINESIIKLIIDIALGFLSYQVQLRWVFRDTESIDANDYFSR</sequence>
<evidence type="ECO:0000259" key="7">
    <source>
        <dbReference type="Pfam" id="PF04138"/>
    </source>
</evidence>
<dbReference type="InterPro" id="IPR007267">
    <property type="entry name" value="GtrA_DPMS_TM"/>
</dbReference>
<evidence type="ECO:0000313" key="8">
    <source>
        <dbReference type="EMBL" id="AHF06487.1"/>
    </source>
</evidence>
<evidence type="ECO:0000256" key="3">
    <source>
        <dbReference type="ARBA" id="ARBA00022989"/>
    </source>
</evidence>